<dbReference type="InterPro" id="IPR014710">
    <property type="entry name" value="RmlC-like_jellyroll"/>
</dbReference>
<sequence length="154" mass="16554">MTRILGPTLALGLAAPGAFAQSMEITRASDQEGFIGDADLFTGTAYIEPVFPANEPFAVNAGKVTFLPGARSAWHTHPAGQMLIVTEGTGWVQERGQERHVMQAGDVIWCPPEVEHWHGATDSTVVTHIAVQQFADGENVVWGEHVTDAEYGAE</sequence>
<dbReference type="Gene3D" id="2.60.120.10">
    <property type="entry name" value="Jelly Rolls"/>
    <property type="match status" value="1"/>
</dbReference>
<accession>A0A0T5NST4</accession>
<gene>
    <name evidence="3" type="ORF">XM53_13940</name>
</gene>
<protein>
    <submittedName>
        <fullName evidence="3">TetR family transcriptional regulator</fullName>
    </submittedName>
</protein>
<evidence type="ECO:0000313" key="3">
    <source>
        <dbReference type="EMBL" id="KRS11806.1"/>
    </source>
</evidence>
<evidence type="ECO:0000256" key="1">
    <source>
        <dbReference type="SAM" id="SignalP"/>
    </source>
</evidence>
<dbReference type="InterPro" id="IPR047263">
    <property type="entry name" value="HNL-like_cupin"/>
</dbReference>
<dbReference type="STRING" id="1641875.XM53_13940"/>
<feature type="domain" description="Cupin type-2" evidence="2">
    <location>
        <begin position="64"/>
        <end position="125"/>
    </location>
</feature>
<dbReference type="PATRIC" id="fig|1641875.4.peg.586"/>
<feature type="chain" id="PRO_5006663868" evidence="1">
    <location>
        <begin position="21"/>
        <end position="154"/>
    </location>
</feature>
<feature type="signal peptide" evidence="1">
    <location>
        <begin position="1"/>
        <end position="20"/>
    </location>
</feature>
<dbReference type="CDD" id="cd02233">
    <property type="entry name" value="cupin_HNL-like"/>
    <property type="match status" value="1"/>
</dbReference>
<evidence type="ECO:0000259" key="2">
    <source>
        <dbReference type="Pfam" id="PF07883"/>
    </source>
</evidence>
<name>A0A0T5NST4_9RHOB</name>
<dbReference type="PANTHER" id="PTHR43698">
    <property type="entry name" value="RIBD C-TERMINAL DOMAIN CONTAINING PROTEIN"/>
    <property type="match status" value="1"/>
</dbReference>
<dbReference type="Proteomes" id="UP000051295">
    <property type="component" value="Unassembled WGS sequence"/>
</dbReference>
<organism evidence="3 4">
    <name type="scientific">Roseovarius atlanticus</name>
    <dbReference type="NCBI Taxonomy" id="1641875"/>
    <lineage>
        <taxon>Bacteria</taxon>
        <taxon>Pseudomonadati</taxon>
        <taxon>Pseudomonadota</taxon>
        <taxon>Alphaproteobacteria</taxon>
        <taxon>Rhodobacterales</taxon>
        <taxon>Roseobacteraceae</taxon>
        <taxon>Roseovarius</taxon>
    </lineage>
</organism>
<proteinExistence type="predicted"/>
<reference evidence="3 4" key="1">
    <citation type="submission" date="2015-04" db="EMBL/GenBank/DDBJ databases">
        <title>The draft genome sequence of Roseovarius sp.R12b.</title>
        <authorList>
            <person name="Li G."/>
            <person name="Lai Q."/>
            <person name="Shao Z."/>
            <person name="Yan P."/>
        </authorList>
    </citation>
    <scope>NUCLEOTIDE SEQUENCE [LARGE SCALE GENOMIC DNA]</scope>
    <source>
        <strain evidence="3 4">R12B</strain>
    </source>
</reference>
<dbReference type="PANTHER" id="PTHR43698:SF1">
    <property type="entry name" value="BLL4564 PROTEIN"/>
    <property type="match status" value="1"/>
</dbReference>
<dbReference type="InterPro" id="IPR011051">
    <property type="entry name" value="RmlC_Cupin_sf"/>
</dbReference>
<comment type="caution">
    <text evidence="3">The sequence shown here is derived from an EMBL/GenBank/DDBJ whole genome shotgun (WGS) entry which is preliminary data.</text>
</comment>
<dbReference type="Pfam" id="PF07883">
    <property type="entry name" value="Cupin_2"/>
    <property type="match status" value="1"/>
</dbReference>
<dbReference type="OrthoDB" id="7507676at2"/>
<dbReference type="RefSeq" id="WP_057794334.1">
    <property type="nucleotide sequence ID" value="NZ_LAXJ01000016.1"/>
</dbReference>
<dbReference type="InterPro" id="IPR013096">
    <property type="entry name" value="Cupin_2"/>
</dbReference>
<dbReference type="AlphaFoldDB" id="A0A0T5NST4"/>
<keyword evidence="1" id="KW-0732">Signal</keyword>
<keyword evidence="4" id="KW-1185">Reference proteome</keyword>
<dbReference type="SUPFAM" id="SSF51182">
    <property type="entry name" value="RmlC-like cupins"/>
    <property type="match status" value="1"/>
</dbReference>
<evidence type="ECO:0000313" key="4">
    <source>
        <dbReference type="Proteomes" id="UP000051295"/>
    </source>
</evidence>
<dbReference type="EMBL" id="LAXJ01000016">
    <property type="protein sequence ID" value="KRS11806.1"/>
    <property type="molecule type" value="Genomic_DNA"/>
</dbReference>